<evidence type="ECO:0000313" key="1">
    <source>
        <dbReference type="EMBL" id="KAJ9660443.1"/>
    </source>
</evidence>
<evidence type="ECO:0000313" key="2">
    <source>
        <dbReference type="Proteomes" id="UP001172386"/>
    </source>
</evidence>
<dbReference type="Proteomes" id="UP001172386">
    <property type="component" value="Unassembled WGS sequence"/>
</dbReference>
<reference evidence="1" key="1">
    <citation type="submission" date="2022-10" db="EMBL/GenBank/DDBJ databases">
        <title>Culturing micro-colonial fungi from biological soil crusts in the Mojave desert and describing Neophaeococcomyces mojavensis, and introducing the new genera and species Taxawa tesnikishii.</title>
        <authorList>
            <person name="Kurbessoian T."/>
            <person name="Stajich J.E."/>
        </authorList>
    </citation>
    <scope>NUCLEOTIDE SEQUENCE</scope>
    <source>
        <strain evidence="1">JES_112</strain>
    </source>
</reference>
<name>A0ACC3ADX8_9EURO</name>
<keyword evidence="2" id="KW-1185">Reference proteome</keyword>
<organism evidence="1 2">
    <name type="scientific">Neophaeococcomyces mojaviensis</name>
    <dbReference type="NCBI Taxonomy" id="3383035"/>
    <lineage>
        <taxon>Eukaryota</taxon>
        <taxon>Fungi</taxon>
        <taxon>Dikarya</taxon>
        <taxon>Ascomycota</taxon>
        <taxon>Pezizomycotina</taxon>
        <taxon>Eurotiomycetes</taxon>
        <taxon>Chaetothyriomycetidae</taxon>
        <taxon>Chaetothyriales</taxon>
        <taxon>Chaetothyriales incertae sedis</taxon>
        <taxon>Neophaeococcomyces</taxon>
    </lineage>
</organism>
<accession>A0ACC3ADX8</accession>
<sequence length="543" mass="60205">MPSVPSTLLYAHILVVLPILVAYYLSSRHVPSTIADIPVSKVLAQNLRMVNHSWEHGVLVHALLELQNPELTVFAGAGYGVHLRTLNPGAVIEPFPQGQLPQAGGSRYDPWLRVKGLRHAAGVVVTDGSAGPVLEDDDGVEGGGLRALFGAKRKREKERGGWLFYQEGDKSAADAASLGWATLLLERAGAADVNNPVGVGRNAYGEAADRMVEWLFDESRNARFKLDEWEGLSSANMNPSSEEEAMRTDKEQKGSEKEEMQRWAISHMYGSKQLWADSVFMVPPFLAAYAVARQDEVWLLQAVEQIKVYEYVLRKQSSLVEGQLWSHIQRQDPPSIDEVCCRDNLFWLTGNAWALAGIVRVLSVLERWHIKSHTGDLHLEGVQEKRLKARNDLLKFAQGILDELVKQGKNNETGLLKNYLDGPGHTPEWWAQAVFGDAAGSALVAGSVYRLTQLGVLNDHDMLRWADELYNAVANQISPEGIVGSVADVSEVPSLRSVPGTSEGQSMVLLMYAARRDCVKLGICEAHQDEKWWSWLYRIATIK</sequence>
<gene>
    <name evidence="1" type="ORF">H2198_002561</name>
</gene>
<protein>
    <submittedName>
        <fullName evidence="1">Uncharacterized protein</fullName>
    </submittedName>
</protein>
<dbReference type="EMBL" id="JAPDRQ010000031">
    <property type="protein sequence ID" value="KAJ9660443.1"/>
    <property type="molecule type" value="Genomic_DNA"/>
</dbReference>
<proteinExistence type="predicted"/>
<comment type="caution">
    <text evidence="1">The sequence shown here is derived from an EMBL/GenBank/DDBJ whole genome shotgun (WGS) entry which is preliminary data.</text>
</comment>